<dbReference type="PANTHER" id="PTHR44858:SF1">
    <property type="entry name" value="UDP-N-ACETYLGLUCOSAMINE--PEPTIDE N-ACETYLGLUCOSAMINYLTRANSFERASE SPINDLY-RELATED"/>
    <property type="match status" value="1"/>
</dbReference>
<organism evidence="5 6">
    <name type="scientific">Pseudooceanicola albus</name>
    <dbReference type="NCBI Taxonomy" id="2692189"/>
    <lineage>
        <taxon>Bacteria</taxon>
        <taxon>Pseudomonadati</taxon>
        <taxon>Pseudomonadota</taxon>
        <taxon>Alphaproteobacteria</taxon>
        <taxon>Rhodobacterales</taxon>
        <taxon>Paracoccaceae</taxon>
        <taxon>Pseudooceanicola</taxon>
    </lineage>
</organism>
<evidence type="ECO:0000256" key="3">
    <source>
        <dbReference type="PROSITE-ProRule" id="PRU00339"/>
    </source>
</evidence>
<keyword evidence="2 3" id="KW-0802">TPR repeat</keyword>
<keyword evidence="4" id="KW-0732">Signal</keyword>
<dbReference type="EMBL" id="WUMU01000007">
    <property type="protein sequence ID" value="MXN18162.1"/>
    <property type="molecule type" value="Genomic_DNA"/>
</dbReference>
<dbReference type="Pfam" id="PF13174">
    <property type="entry name" value="TPR_6"/>
    <property type="match status" value="1"/>
</dbReference>
<gene>
    <name evidence="5" type="ORF">GR170_09970</name>
</gene>
<evidence type="ECO:0000256" key="2">
    <source>
        <dbReference type="ARBA" id="ARBA00022803"/>
    </source>
</evidence>
<dbReference type="Pfam" id="PF13432">
    <property type="entry name" value="TPR_16"/>
    <property type="match status" value="2"/>
</dbReference>
<dbReference type="InterPro" id="IPR011990">
    <property type="entry name" value="TPR-like_helical_dom_sf"/>
</dbReference>
<name>A0A6L7G384_9RHOB</name>
<evidence type="ECO:0000313" key="6">
    <source>
        <dbReference type="Proteomes" id="UP000477911"/>
    </source>
</evidence>
<dbReference type="AlphaFoldDB" id="A0A6L7G384"/>
<dbReference type="InterPro" id="IPR019734">
    <property type="entry name" value="TPR_rpt"/>
</dbReference>
<feature type="repeat" description="TPR" evidence="3">
    <location>
        <begin position="418"/>
        <end position="451"/>
    </location>
</feature>
<feature type="repeat" description="TPR" evidence="3">
    <location>
        <begin position="487"/>
        <end position="520"/>
    </location>
</feature>
<dbReference type="PROSITE" id="PS50005">
    <property type="entry name" value="TPR"/>
    <property type="match status" value="3"/>
</dbReference>
<dbReference type="SUPFAM" id="SSF48452">
    <property type="entry name" value="TPR-like"/>
    <property type="match status" value="2"/>
</dbReference>
<sequence length="585" mass="63624">MSLRRLSAQVSALALAIALPLQVMAESTAPDRTDTPVHVQGFPTAPGVTGLYLTAQVALSRNDFVSAADFYRRALEKAPMNPVIMGHMIDAELAGGEFSRAIEPSRQLLAAGITSDLAQIVLMMDGVHQGHYAEVIDRIGETPSLGPLGSGLLKAWMQIGEGDMQDALAQFDSLGKTDGLARFAAYHKALALSYMGDFQAAENIYEKQSDGGTTMTRRGAVARIETLSQLGRDPEALALLDRLFGADLDPELEGLRSTLASGKTLPYTTVTSVSDGAAEAFYTIAAALQSELPPRATLLYARLAEALRPDHVEAVLLTGSLLEKLDQPGLAAASYLRVPRDNPAFYRAETARAGALKAAGRSDAARDVLDQLATSYPDVPAVHTARGNFYRQIGDLPEARRSFDTALQLYAETDGRRWFALYARGMCEEKLGDWRAAQRDFRAALKINPNNANLLNYFGYSMVEKKQDMTQALAMIEQAVKLNPDAGYIVDSLGWAYFTMGRAQDAVAPMERAVELMPRSAEVNDHLGDVYWAVGRKLEARFQWRRALSMAPAPAEADRIHRKLNAGLDAVLAEEARPVHQVAQD</sequence>
<protein>
    <submittedName>
        <fullName evidence="5">Tetratricopeptide repeat protein</fullName>
    </submittedName>
</protein>
<dbReference type="InterPro" id="IPR050498">
    <property type="entry name" value="Ycf3"/>
</dbReference>
<accession>A0A6L7G384</accession>
<evidence type="ECO:0000256" key="4">
    <source>
        <dbReference type="SAM" id="SignalP"/>
    </source>
</evidence>
<dbReference type="Proteomes" id="UP000477911">
    <property type="component" value="Unassembled WGS sequence"/>
</dbReference>
<feature type="signal peptide" evidence="4">
    <location>
        <begin position="1"/>
        <end position="25"/>
    </location>
</feature>
<dbReference type="RefSeq" id="WP_160894196.1">
    <property type="nucleotide sequence ID" value="NZ_WUMU01000007.1"/>
</dbReference>
<comment type="caution">
    <text evidence="5">The sequence shown here is derived from an EMBL/GenBank/DDBJ whole genome shotgun (WGS) entry which is preliminary data.</text>
</comment>
<keyword evidence="1" id="KW-0677">Repeat</keyword>
<feature type="repeat" description="TPR" evidence="3">
    <location>
        <begin position="380"/>
        <end position="413"/>
    </location>
</feature>
<evidence type="ECO:0000313" key="5">
    <source>
        <dbReference type="EMBL" id="MXN18162.1"/>
    </source>
</evidence>
<dbReference type="SMART" id="SM00028">
    <property type="entry name" value="TPR"/>
    <property type="match status" value="6"/>
</dbReference>
<dbReference type="PANTHER" id="PTHR44858">
    <property type="entry name" value="TETRATRICOPEPTIDE REPEAT PROTEIN 6"/>
    <property type="match status" value="1"/>
</dbReference>
<keyword evidence="6" id="KW-1185">Reference proteome</keyword>
<feature type="chain" id="PRO_5027082913" evidence="4">
    <location>
        <begin position="26"/>
        <end position="585"/>
    </location>
</feature>
<proteinExistence type="predicted"/>
<evidence type="ECO:0000256" key="1">
    <source>
        <dbReference type="ARBA" id="ARBA00022737"/>
    </source>
</evidence>
<dbReference type="Gene3D" id="1.25.40.10">
    <property type="entry name" value="Tetratricopeptide repeat domain"/>
    <property type="match status" value="2"/>
</dbReference>
<reference evidence="5 6" key="1">
    <citation type="submission" date="2019-12" db="EMBL/GenBank/DDBJ databases">
        <authorList>
            <person name="Li M."/>
        </authorList>
    </citation>
    <scope>NUCLEOTIDE SEQUENCE [LARGE SCALE GENOMIC DNA]</scope>
    <source>
        <strain evidence="5 6">GBMRC 2024</strain>
    </source>
</reference>
<dbReference type="Pfam" id="PF13424">
    <property type="entry name" value="TPR_12"/>
    <property type="match status" value="1"/>
</dbReference>